<name>A0AA86YY22_PROST</name>
<accession>A0AA86YY22</accession>
<reference evidence="2 3" key="3">
    <citation type="submission" date="2008-05" db="EMBL/GenBank/DDBJ databases">
        <authorList>
            <person name="Fulton L."/>
            <person name="Clifton S."/>
            <person name="Fulton B."/>
            <person name="Xu J."/>
            <person name="Minx P."/>
            <person name="Pepin K.H."/>
            <person name="Johnson M."/>
            <person name="Thiruvilangam P."/>
            <person name="Bhonagiri V."/>
            <person name="Nash W.E."/>
            <person name="Mardis E.R."/>
            <person name="Wilson R.K."/>
        </authorList>
    </citation>
    <scope>NUCLEOTIDE SEQUENCE [LARGE SCALE GENOMIC DNA]</scope>
    <source>
        <strain evidence="2 3">ATCC 25827</strain>
    </source>
</reference>
<reference evidence="3" key="1">
    <citation type="submission" date="2008-04" db="EMBL/GenBank/DDBJ databases">
        <title>Draft genome sequence of Providencia stuartii (ATCC 25827).</title>
        <authorList>
            <person name="Sudarsanam P."/>
            <person name="Ley R."/>
            <person name="Guruge J."/>
            <person name="Turnbaugh P.J."/>
            <person name="Mahowald M."/>
            <person name="Liep D."/>
            <person name="Gordon J."/>
        </authorList>
    </citation>
    <scope>NUCLEOTIDE SEQUENCE [LARGE SCALE GENOMIC DNA]</scope>
    <source>
        <strain evidence="3">ATCC 25827</strain>
    </source>
</reference>
<dbReference type="Proteomes" id="UP000004506">
    <property type="component" value="Unassembled WGS sequence"/>
</dbReference>
<feature type="transmembrane region" description="Helical" evidence="1">
    <location>
        <begin position="20"/>
        <end position="39"/>
    </location>
</feature>
<keyword evidence="1" id="KW-1133">Transmembrane helix</keyword>
<gene>
    <name evidence="2" type="ORF">PROSTU_02143</name>
</gene>
<evidence type="ECO:0000313" key="2">
    <source>
        <dbReference type="EMBL" id="EDU58959.1"/>
    </source>
</evidence>
<protein>
    <submittedName>
        <fullName evidence="2">Uncharacterized protein</fullName>
    </submittedName>
</protein>
<dbReference type="AlphaFoldDB" id="A0AA86YY22"/>
<keyword evidence="1" id="KW-0812">Transmembrane</keyword>
<keyword evidence="1" id="KW-0472">Membrane</keyword>
<sequence length="40" mass="4766">MNATPLAMHHEHHNIQESAFVFQWYFLAIYATAFFTVAYF</sequence>
<evidence type="ECO:0000256" key="1">
    <source>
        <dbReference type="SAM" id="Phobius"/>
    </source>
</evidence>
<evidence type="ECO:0000313" key="3">
    <source>
        <dbReference type="Proteomes" id="UP000004506"/>
    </source>
</evidence>
<proteinExistence type="predicted"/>
<dbReference type="EMBL" id="ABJD02000101">
    <property type="protein sequence ID" value="EDU58959.1"/>
    <property type="molecule type" value="Genomic_DNA"/>
</dbReference>
<reference evidence="3" key="2">
    <citation type="submission" date="2008-04" db="EMBL/GenBank/DDBJ databases">
        <title>Draft genome sequence of Providencia stuartii(ATCC 25827).</title>
        <authorList>
            <person name="Sudarsanam P."/>
            <person name="Ley R."/>
            <person name="Guruge J."/>
            <person name="Turnbaugh P.J."/>
            <person name="Mahowald M."/>
            <person name="Liep D."/>
            <person name="Gordon J."/>
        </authorList>
    </citation>
    <scope>NUCLEOTIDE SEQUENCE [LARGE SCALE GENOMIC DNA]</scope>
    <source>
        <strain evidence="3">ATCC 25827</strain>
    </source>
</reference>
<organism evidence="2 3">
    <name type="scientific">Providencia stuartii ATCC 25827</name>
    <dbReference type="NCBI Taxonomy" id="471874"/>
    <lineage>
        <taxon>Bacteria</taxon>
        <taxon>Pseudomonadati</taxon>
        <taxon>Pseudomonadota</taxon>
        <taxon>Gammaproteobacteria</taxon>
        <taxon>Enterobacterales</taxon>
        <taxon>Morganellaceae</taxon>
        <taxon>Providencia</taxon>
    </lineage>
</organism>
<comment type="caution">
    <text evidence="2">The sequence shown here is derived from an EMBL/GenBank/DDBJ whole genome shotgun (WGS) entry which is preliminary data.</text>
</comment>